<dbReference type="Proteomes" id="UP000190675">
    <property type="component" value="Chromosome I"/>
</dbReference>
<keyword evidence="4 5" id="KW-0071">Autoinducer synthesis</keyword>
<accession>A0A1M5L280</accession>
<organism evidence="6 7">
    <name type="scientific">Bradyrhizobium erythrophlei</name>
    <dbReference type="NCBI Taxonomy" id="1437360"/>
    <lineage>
        <taxon>Bacteria</taxon>
        <taxon>Pseudomonadati</taxon>
        <taxon>Pseudomonadota</taxon>
        <taxon>Alphaproteobacteria</taxon>
        <taxon>Hyphomicrobiales</taxon>
        <taxon>Nitrobacteraceae</taxon>
        <taxon>Bradyrhizobium</taxon>
    </lineage>
</organism>
<dbReference type="SUPFAM" id="SSF55729">
    <property type="entry name" value="Acyl-CoA N-acyltransferases (Nat)"/>
    <property type="match status" value="1"/>
</dbReference>
<dbReference type="GO" id="GO:0009372">
    <property type="term" value="P:quorum sensing"/>
    <property type="evidence" value="ECO:0007669"/>
    <property type="project" value="UniProtKB-UniRule"/>
</dbReference>
<reference evidence="6 7" key="1">
    <citation type="submission" date="2016-11" db="EMBL/GenBank/DDBJ databases">
        <authorList>
            <person name="Jaros S."/>
            <person name="Januszkiewicz K."/>
            <person name="Wedrychowicz H."/>
        </authorList>
    </citation>
    <scope>NUCLEOTIDE SEQUENCE [LARGE SCALE GENOMIC DNA]</scope>
    <source>
        <strain evidence="6 7">GAS242</strain>
    </source>
</reference>
<keyword evidence="1 5" id="KW-0673">Quorum sensing</keyword>
<evidence type="ECO:0000313" key="7">
    <source>
        <dbReference type="Proteomes" id="UP000190675"/>
    </source>
</evidence>
<keyword evidence="2" id="KW-0808">Transferase</keyword>
<dbReference type="PANTHER" id="PTHR39322:SF1">
    <property type="entry name" value="ISOVALERYL-HOMOSERINE LACTONE SYNTHASE"/>
    <property type="match status" value="1"/>
</dbReference>
<evidence type="ECO:0000256" key="2">
    <source>
        <dbReference type="ARBA" id="ARBA00022679"/>
    </source>
</evidence>
<evidence type="ECO:0000256" key="4">
    <source>
        <dbReference type="ARBA" id="ARBA00022929"/>
    </source>
</evidence>
<dbReference type="InterPro" id="IPR001690">
    <property type="entry name" value="Autoind_synthase"/>
</dbReference>
<sequence length="200" mass="22322">MIRIVTNDNAEHHVSNLYQMHRIRKAVFKDRLGWDVTVKGELEVDEYDALRPSYLLSIDRYGIINGCVRLLPTTGPNMLRDIFPSFVTRARVPRSDRVWEASRFAVSGNATPAEAGLSQTTYDLLIGVLRFGLSSGITTIACVVDVRMERILRRAGWHLERLGPARRIGNTIAMAGQLDVSAQILRQLEARRGLAHAAAA</sequence>
<dbReference type="Gene3D" id="3.40.630.30">
    <property type="match status" value="1"/>
</dbReference>
<keyword evidence="3" id="KW-0949">S-adenosyl-L-methionine</keyword>
<dbReference type="PRINTS" id="PR01549">
    <property type="entry name" value="AUTOINDCRSYN"/>
</dbReference>
<dbReference type="EMBL" id="LT670818">
    <property type="protein sequence ID" value="SHG59137.1"/>
    <property type="molecule type" value="Genomic_DNA"/>
</dbReference>
<dbReference type="RefSeq" id="WP_172899891.1">
    <property type="nucleotide sequence ID" value="NZ_LT670818.1"/>
</dbReference>
<comment type="similarity">
    <text evidence="5">Belongs to the autoinducer synthase family.</text>
</comment>
<gene>
    <name evidence="6" type="ORF">SAMN05444169_3214</name>
</gene>
<evidence type="ECO:0000256" key="1">
    <source>
        <dbReference type="ARBA" id="ARBA00022654"/>
    </source>
</evidence>
<dbReference type="GO" id="GO:0016740">
    <property type="term" value="F:transferase activity"/>
    <property type="evidence" value="ECO:0007669"/>
    <property type="project" value="UniProtKB-KW"/>
</dbReference>
<dbReference type="PANTHER" id="PTHR39322">
    <property type="entry name" value="ACYL-HOMOSERINE-LACTONE SYNTHASE"/>
    <property type="match status" value="1"/>
</dbReference>
<evidence type="ECO:0000256" key="5">
    <source>
        <dbReference type="PROSITE-ProRule" id="PRU00533"/>
    </source>
</evidence>
<proteinExistence type="inferred from homology"/>
<evidence type="ECO:0000256" key="3">
    <source>
        <dbReference type="ARBA" id="ARBA00022691"/>
    </source>
</evidence>
<name>A0A1M5L280_9BRAD</name>
<dbReference type="InterPro" id="IPR016181">
    <property type="entry name" value="Acyl_CoA_acyltransferase"/>
</dbReference>
<dbReference type="GO" id="GO:0007165">
    <property type="term" value="P:signal transduction"/>
    <property type="evidence" value="ECO:0007669"/>
    <property type="project" value="TreeGrafter"/>
</dbReference>
<evidence type="ECO:0000313" key="6">
    <source>
        <dbReference type="EMBL" id="SHG59137.1"/>
    </source>
</evidence>
<dbReference type="AlphaFoldDB" id="A0A1M5L280"/>
<protein>
    <submittedName>
        <fullName evidence="6">Acyl homoserine lactone synthase</fullName>
    </submittedName>
</protein>
<dbReference type="PROSITE" id="PS51187">
    <property type="entry name" value="AUTOINDUCER_SYNTH_2"/>
    <property type="match status" value="1"/>
</dbReference>
<dbReference type="Pfam" id="PF00765">
    <property type="entry name" value="Autoind_synth"/>
    <property type="match status" value="1"/>
</dbReference>